<feature type="domain" description="MCM10 OB-fold" evidence="10">
    <location>
        <begin position="331"/>
        <end position="452"/>
    </location>
</feature>
<feature type="domain" description="Zinc finger Mcm10/DnaG-type" evidence="9">
    <location>
        <begin position="482"/>
        <end position="527"/>
    </location>
</feature>
<feature type="region of interest" description="Disordered" evidence="8">
    <location>
        <begin position="101"/>
        <end position="265"/>
    </location>
</feature>
<evidence type="ECO:0000313" key="12">
    <source>
        <dbReference type="Proteomes" id="UP000242525"/>
    </source>
</evidence>
<evidence type="ECO:0000259" key="10">
    <source>
        <dbReference type="Pfam" id="PF22379"/>
    </source>
</evidence>
<keyword evidence="12" id="KW-1185">Reference proteome</keyword>
<dbReference type="InterPro" id="IPR055065">
    <property type="entry name" value="OB_MCM10"/>
</dbReference>
<dbReference type="GO" id="GO:0006270">
    <property type="term" value="P:DNA replication initiation"/>
    <property type="evidence" value="ECO:0007669"/>
    <property type="project" value="InterPro"/>
</dbReference>
<dbReference type="Pfam" id="PF22379">
    <property type="entry name" value="OB_MCM10"/>
    <property type="match status" value="1"/>
</dbReference>
<reference evidence="11" key="1">
    <citation type="submission" date="2014-03" db="EMBL/GenBank/DDBJ databases">
        <authorList>
            <person name="Casaregola S."/>
        </authorList>
    </citation>
    <scope>NUCLEOTIDE SEQUENCE [LARGE SCALE GENOMIC DNA]</scope>
    <source>
        <strain evidence="11">CLIB 918</strain>
    </source>
</reference>
<feature type="compositionally biased region" description="Polar residues" evidence="8">
    <location>
        <begin position="253"/>
        <end position="264"/>
    </location>
</feature>
<feature type="region of interest" description="Disordered" evidence="8">
    <location>
        <begin position="705"/>
        <end position="724"/>
    </location>
</feature>
<evidence type="ECO:0000256" key="3">
    <source>
        <dbReference type="ARBA" id="ARBA00022705"/>
    </source>
</evidence>
<dbReference type="GO" id="GO:0008270">
    <property type="term" value="F:zinc ion binding"/>
    <property type="evidence" value="ECO:0007669"/>
    <property type="project" value="UniProtKB-KW"/>
</dbReference>
<evidence type="ECO:0000256" key="6">
    <source>
        <dbReference type="ARBA" id="ARBA00022833"/>
    </source>
</evidence>
<gene>
    <name evidence="11" type="ORF">BN980_GECA32s00956g</name>
</gene>
<protein>
    <submittedName>
        <fullName evidence="11">Similar to Saccharomyces cerevisiae YIL150C MCM10 Essential chromatin-associated protein involved in the initiation of DNA replication</fullName>
    </submittedName>
</protein>
<feature type="compositionally biased region" description="Polar residues" evidence="8">
    <location>
        <begin position="140"/>
        <end position="149"/>
    </location>
</feature>
<feature type="region of interest" description="Disordered" evidence="8">
    <location>
        <begin position="654"/>
        <end position="677"/>
    </location>
</feature>
<keyword evidence="3" id="KW-0235">DNA replication</keyword>
<dbReference type="InterPro" id="IPR040184">
    <property type="entry name" value="Mcm10"/>
</dbReference>
<sequence length="782" mass="86657">MVNNNNNRRVMRNQGGKFPNQIIFQLHCLKRVDPNHGTTINWEKFIYCLGLTRFLPSITDHPSINICIMTGTSSEDELSEQELQRQIEELQRKKAEIKTKKALKFASRTSSPKSSISTVVSAPQTSKIEPEKFTKDKKPITSSFKNSFNDPPDPSLPEIPSTPPRRSRQSESSPLRTPGSKTNSPTIITSPTSPARIRFEIDKGLTGWDVSLERPPKGKKHSPFSSPKREGSNSTSPRKFIPTSTTDRRVQLSKKSASSPNRSELSFAEKLRLSKTNHDKFKKAMDDMMQKRRIGFSAVTNIGAPQPTISRAASKALVAAATSSSDIREPFTHLRLAKEPLLKFDFLKEQFDDAEIYDVSKVFAHVHPPNFDPPQVCNWVLIGVVARKNMPRDRVSRDGKNKKSLTIILTDLKAFDLPVSITGPAFEKYWKVTEGSIVAILNPGVYKTNKKIFDPSDPVDKETETFGLFVEDASADSILSIGRSKDYGRCAAVTKKGTPCTHWVNMAKTTHCDYHAEKRIMKARAGRMEMNSVPQGFKTTTNGVFTGSRTVVMKSGQSQPDYANKTGLVDDPMMPKYSSTYGKIWRSSAAPLHAYDNAKSAFFSVGSLRGDRTPLSQAAREQKAKNLEKERLIREKLAQRPDGAQLRYYDNKGQEIQKDGSGESSLQQQQKQQSEMMSAFRPEHVRRIGFNPTISLAMAESGVMSNSAGGTGDGSSSSSSSAAVLSSLLNKRASKDIDLSMNRKRRKVAPPSSKPDTTKSSSTTTASRTVVSDSDSDDLEII</sequence>
<dbReference type="InterPro" id="IPR012340">
    <property type="entry name" value="NA-bd_OB-fold"/>
</dbReference>
<proteinExistence type="inferred from homology"/>
<dbReference type="GO" id="GO:0003688">
    <property type="term" value="F:DNA replication origin binding"/>
    <property type="evidence" value="ECO:0007669"/>
    <property type="project" value="TreeGrafter"/>
</dbReference>
<feature type="compositionally biased region" description="Low complexity" evidence="8">
    <location>
        <begin position="749"/>
        <end position="773"/>
    </location>
</feature>
<dbReference type="Proteomes" id="UP000242525">
    <property type="component" value="Unassembled WGS sequence"/>
</dbReference>
<evidence type="ECO:0000256" key="2">
    <source>
        <dbReference type="ARBA" id="ARBA00009679"/>
    </source>
</evidence>
<dbReference type="SUPFAM" id="SSF50249">
    <property type="entry name" value="Nucleic acid-binding proteins"/>
    <property type="match status" value="1"/>
</dbReference>
<feature type="compositionally biased region" description="Polar residues" evidence="8">
    <location>
        <begin position="232"/>
        <end position="245"/>
    </location>
</feature>
<dbReference type="GO" id="GO:0003697">
    <property type="term" value="F:single-stranded DNA binding"/>
    <property type="evidence" value="ECO:0007669"/>
    <property type="project" value="InterPro"/>
</dbReference>
<evidence type="ECO:0000256" key="4">
    <source>
        <dbReference type="ARBA" id="ARBA00022723"/>
    </source>
</evidence>
<keyword evidence="7" id="KW-0539">Nucleus</keyword>
<feature type="compositionally biased region" description="Basic and acidic residues" evidence="8">
    <location>
        <begin position="128"/>
        <end position="139"/>
    </location>
</feature>
<keyword evidence="5" id="KW-0863">Zinc-finger</keyword>
<organism evidence="11 12">
    <name type="scientific">Geotrichum candidum</name>
    <name type="common">Oospora lactis</name>
    <name type="synonym">Dipodascus geotrichum</name>
    <dbReference type="NCBI Taxonomy" id="1173061"/>
    <lineage>
        <taxon>Eukaryota</taxon>
        <taxon>Fungi</taxon>
        <taxon>Dikarya</taxon>
        <taxon>Ascomycota</taxon>
        <taxon>Saccharomycotina</taxon>
        <taxon>Dipodascomycetes</taxon>
        <taxon>Dipodascales</taxon>
        <taxon>Dipodascaceae</taxon>
        <taxon>Geotrichum</taxon>
    </lineage>
</organism>
<keyword evidence="6" id="KW-0862">Zinc</keyword>
<feature type="compositionally biased region" description="Pro residues" evidence="8">
    <location>
        <begin position="151"/>
        <end position="163"/>
    </location>
</feature>
<evidence type="ECO:0000256" key="8">
    <source>
        <dbReference type="SAM" id="MobiDB-lite"/>
    </source>
</evidence>
<comment type="subcellular location">
    <subcellularLocation>
        <location evidence="1">Nucleus</location>
    </subcellularLocation>
</comment>
<evidence type="ECO:0000256" key="5">
    <source>
        <dbReference type="ARBA" id="ARBA00022771"/>
    </source>
</evidence>
<keyword evidence="4" id="KW-0479">Metal-binding</keyword>
<comment type="similarity">
    <text evidence="2">Belongs to the MCM10 family.</text>
</comment>
<dbReference type="PANTHER" id="PTHR13454:SF11">
    <property type="entry name" value="PROTEIN MCM10 HOMOLOG"/>
    <property type="match status" value="1"/>
</dbReference>
<feature type="compositionally biased region" description="Low complexity" evidence="8">
    <location>
        <begin position="107"/>
        <end position="121"/>
    </location>
</feature>
<dbReference type="InterPro" id="IPR015408">
    <property type="entry name" value="Znf_Mcm10/DnaG"/>
</dbReference>
<dbReference type="OrthoDB" id="273123at2759"/>
<dbReference type="STRING" id="1173061.A0A0J9XL88"/>
<dbReference type="AlphaFoldDB" id="A0A0J9XL88"/>
<feature type="compositionally biased region" description="Low complexity" evidence="8">
    <location>
        <begin position="714"/>
        <end position="724"/>
    </location>
</feature>
<evidence type="ECO:0000256" key="7">
    <source>
        <dbReference type="ARBA" id="ARBA00023242"/>
    </source>
</evidence>
<dbReference type="Pfam" id="PF09329">
    <property type="entry name" value="zf-primase"/>
    <property type="match status" value="1"/>
</dbReference>
<name>A0A0J9XL88_GEOCN</name>
<dbReference type="Gene3D" id="2.40.50.140">
    <property type="entry name" value="Nucleic acid-binding proteins"/>
    <property type="match status" value="1"/>
</dbReference>
<accession>A0A0J9XL88</accession>
<dbReference type="GO" id="GO:0043596">
    <property type="term" value="C:nuclear replication fork"/>
    <property type="evidence" value="ECO:0007669"/>
    <property type="project" value="TreeGrafter"/>
</dbReference>
<dbReference type="EMBL" id="CCBN010000028">
    <property type="protein sequence ID" value="CDO57997.1"/>
    <property type="molecule type" value="Genomic_DNA"/>
</dbReference>
<feature type="compositionally biased region" description="Low complexity" evidence="8">
    <location>
        <begin position="662"/>
        <end position="677"/>
    </location>
</feature>
<feature type="region of interest" description="Disordered" evidence="8">
    <location>
        <begin position="733"/>
        <end position="782"/>
    </location>
</feature>
<comment type="caution">
    <text evidence="11">The sequence shown here is derived from an EMBL/GenBank/DDBJ whole genome shotgun (WGS) entry which is preliminary data.</text>
</comment>
<feature type="compositionally biased region" description="Low complexity" evidence="8">
    <location>
        <begin position="184"/>
        <end position="194"/>
    </location>
</feature>
<evidence type="ECO:0000313" key="11">
    <source>
        <dbReference type="EMBL" id="CDO57997.1"/>
    </source>
</evidence>
<evidence type="ECO:0000256" key="1">
    <source>
        <dbReference type="ARBA" id="ARBA00004123"/>
    </source>
</evidence>
<dbReference type="PANTHER" id="PTHR13454">
    <property type="entry name" value="PROTEIN MCM10 HOMOLOG"/>
    <property type="match status" value="1"/>
</dbReference>
<evidence type="ECO:0000259" key="9">
    <source>
        <dbReference type="Pfam" id="PF09329"/>
    </source>
</evidence>